<dbReference type="EMBL" id="PJNB01000001">
    <property type="protein sequence ID" value="PKW16011.1"/>
    <property type="molecule type" value="Genomic_DNA"/>
</dbReference>
<dbReference type="Proteomes" id="UP000233786">
    <property type="component" value="Unassembled WGS sequence"/>
</dbReference>
<accession>A0A2N3XZG4</accession>
<keyword evidence="2" id="KW-1185">Reference proteome</keyword>
<organism evidence="1 2">
    <name type="scientific">Saccharopolyspora spinosa</name>
    <dbReference type="NCBI Taxonomy" id="60894"/>
    <lineage>
        <taxon>Bacteria</taxon>
        <taxon>Bacillati</taxon>
        <taxon>Actinomycetota</taxon>
        <taxon>Actinomycetes</taxon>
        <taxon>Pseudonocardiales</taxon>
        <taxon>Pseudonocardiaceae</taxon>
        <taxon>Saccharopolyspora</taxon>
    </lineage>
</organism>
<dbReference type="AlphaFoldDB" id="A0A2N3XZG4"/>
<reference evidence="1" key="1">
    <citation type="submission" date="2017-12" db="EMBL/GenBank/DDBJ databases">
        <title>Sequencing the genomes of 1000 Actinobacteria strains.</title>
        <authorList>
            <person name="Klenk H.-P."/>
        </authorList>
    </citation>
    <scope>NUCLEOTIDE SEQUENCE [LARGE SCALE GENOMIC DNA]</scope>
    <source>
        <strain evidence="1">DSM 44228</strain>
    </source>
</reference>
<evidence type="ECO:0000313" key="1">
    <source>
        <dbReference type="EMBL" id="PKW16011.1"/>
    </source>
</evidence>
<evidence type="ECO:0000313" key="2">
    <source>
        <dbReference type="Proteomes" id="UP000233786"/>
    </source>
</evidence>
<sequence length="65" mass="7022">MSTLSCRQLVSENNIAHYIQSGATRALCGVPLTNFFPPNSQRATPAPCSFCPSELARLRKKAAAQ</sequence>
<protein>
    <submittedName>
        <fullName evidence="1">Uncharacterized protein</fullName>
    </submittedName>
</protein>
<proteinExistence type="predicted"/>
<gene>
    <name evidence="1" type="ORF">A8926_3799</name>
</gene>
<comment type="caution">
    <text evidence="1">The sequence shown here is derived from an EMBL/GenBank/DDBJ whole genome shotgun (WGS) entry which is preliminary data.</text>
</comment>
<dbReference type="STRING" id="994479.GCA_000194155_03417"/>
<name>A0A2N3XZG4_SACSN</name>